<dbReference type="GO" id="GO:0000155">
    <property type="term" value="F:phosphorelay sensor kinase activity"/>
    <property type="evidence" value="ECO:0007669"/>
    <property type="project" value="InterPro"/>
</dbReference>
<comment type="subcellular location">
    <subcellularLocation>
        <location evidence="2">Cell membrane</location>
        <topology evidence="2">Multi-pass membrane protein</topology>
    </subcellularLocation>
</comment>
<dbReference type="AlphaFoldDB" id="A0A2T3NWZ1"/>
<name>A0A2T3NWZ1_9GAMM</name>
<evidence type="ECO:0000256" key="9">
    <source>
        <dbReference type="ARBA" id="ARBA00022777"/>
    </source>
</evidence>
<reference evidence="16 17" key="1">
    <citation type="submission" date="2018-01" db="EMBL/GenBank/DDBJ databases">
        <title>Whole genome sequencing of Histamine producing bacteria.</title>
        <authorList>
            <person name="Butler K."/>
        </authorList>
    </citation>
    <scope>NUCLEOTIDE SEQUENCE [LARGE SCALE GENOMIC DNA]</scope>
    <source>
        <strain evidence="16 17">DSM 100436</strain>
    </source>
</reference>
<dbReference type="SMART" id="SM00388">
    <property type="entry name" value="HisKA"/>
    <property type="match status" value="1"/>
</dbReference>
<dbReference type="SUPFAM" id="SSF55874">
    <property type="entry name" value="ATPase domain of HSP90 chaperone/DNA topoisomerase II/histidine kinase"/>
    <property type="match status" value="1"/>
</dbReference>
<dbReference type="PANTHER" id="PTHR45528:SF1">
    <property type="entry name" value="SENSOR HISTIDINE KINASE CPXA"/>
    <property type="match status" value="1"/>
</dbReference>
<protein>
    <recommendedName>
        <fullName evidence="3">histidine kinase</fullName>
        <ecNumber evidence="3">2.7.13.3</ecNumber>
    </recommendedName>
</protein>
<keyword evidence="5" id="KW-0597">Phosphoprotein</keyword>
<accession>A0A2T3NWZ1</accession>
<evidence type="ECO:0000256" key="13">
    <source>
        <dbReference type="ARBA" id="ARBA00023136"/>
    </source>
</evidence>
<evidence type="ECO:0000256" key="2">
    <source>
        <dbReference type="ARBA" id="ARBA00004651"/>
    </source>
</evidence>
<dbReference type="PROSITE" id="PS51257">
    <property type="entry name" value="PROKAR_LIPOPROTEIN"/>
    <property type="match status" value="1"/>
</dbReference>
<keyword evidence="9 16" id="KW-0418">Kinase</keyword>
<comment type="catalytic activity">
    <reaction evidence="1">
        <text>ATP + protein L-histidine = ADP + protein N-phospho-L-histidine.</text>
        <dbReference type="EC" id="2.7.13.3"/>
    </reaction>
</comment>
<evidence type="ECO:0000256" key="11">
    <source>
        <dbReference type="ARBA" id="ARBA00022989"/>
    </source>
</evidence>
<feature type="domain" description="Histidine kinase" evidence="15">
    <location>
        <begin position="228"/>
        <end position="418"/>
    </location>
</feature>
<dbReference type="PANTHER" id="PTHR45528">
    <property type="entry name" value="SENSOR HISTIDINE KINASE CPXA"/>
    <property type="match status" value="1"/>
</dbReference>
<dbReference type="Gene3D" id="3.30.565.10">
    <property type="entry name" value="Histidine kinase-like ATPase, C-terminal domain"/>
    <property type="match status" value="1"/>
</dbReference>
<dbReference type="InterPro" id="IPR050398">
    <property type="entry name" value="HssS/ArlS-like"/>
</dbReference>
<evidence type="ECO:0000313" key="17">
    <source>
        <dbReference type="Proteomes" id="UP000241771"/>
    </source>
</evidence>
<dbReference type="Proteomes" id="UP000241771">
    <property type="component" value="Unassembled WGS sequence"/>
</dbReference>
<evidence type="ECO:0000259" key="15">
    <source>
        <dbReference type="PROSITE" id="PS50109"/>
    </source>
</evidence>
<dbReference type="InterPro" id="IPR003661">
    <property type="entry name" value="HisK_dim/P_dom"/>
</dbReference>
<dbReference type="GO" id="GO:0005524">
    <property type="term" value="F:ATP binding"/>
    <property type="evidence" value="ECO:0007669"/>
    <property type="project" value="UniProtKB-KW"/>
</dbReference>
<evidence type="ECO:0000313" key="16">
    <source>
        <dbReference type="EMBL" id="PSW20776.1"/>
    </source>
</evidence>
<keyword evidence="11 14" id="KW-1133">Transmembrane helix</keyword>
<evidence type="ECO:0000256" key="4">
    <source>
        <dbReference type="ARBA" id="ARBA00022475"/>
    </source>
</evidence>
<dbReference type="Pfam" id="PF00512">
    <property type="entry name" value="HisKA"/>
    <property type="match status" value="1"/>
</dbReference>
<evidence type="ECO:0000256" key="3">
    <source>
        <dbReference type="ARBA" id="ARBA00012438"/>
    </source>
</evidence>
<evidence type="ECO:0000256" key="14">
    <source>
        <dbReference type="SAM" id="Phobius"/>
    </source>
</evidence>
<keyword evidence="17" id="KW-1185">Reference proteome</keyword>
<dbReference type="InterPro" id="IPR005467">
    <property type="entry name" value="His_kinase_dom"/>
</dbReference>
<dbReference type="EMBL" id="PYMA01000003">
    <property type="protein sequence ID" value="PSW20776.1"/>
    <property type="molecule type" value="Genomic_DNA"/>
</dbReference>
<gene>
    <name evidence="16" type="ORF">C9I98_08030</name>
</gene>
<keyword evidence="13 14" id="KW-0472">Membrane</keyword>
<evidence type="ECO:0000256" key="6">
    <source>
        <dbReference type="ARBA" id="ARBA00022679"/>
    </source>
</evidence>
<keyword evidence="7 14" id="KW-0812">Transmembrane</keyword>
<evidence type="ECO:0000256" key="8">
    <source>
        <dbReference type="ARBA" id="ARBA00022741"/>
    </source>
</evidence>
<dbReference type="Gene3D" id="1.10.287.130">
    <property type="match status" value="1"/>
</dbReference>
<dbReference type="GO" id="GO:0005886">
    <property type="term" value="C:plasma membrane"/>
    <property type="evidence" value="ECO:0007669"/>
    <property type="project" value="UniProtKB-SubCell"/>
</dbReference>
<dbReference type="RefSeq" id="WP_036820328.1">
    <property type="nucleotide sequence ID" value="NZ_JGVO01000270.1"/>
</dbReference>
<dbReference type="PROSITE" id="PS50109">
    <property type="entry name" value="HIS_KIN"/>
    <property type="match status" value="1"/>
</dbReference>
<dbReference type="CDD" id="cd00082">
    <property type="entry name" value="HisKA"/>
    <property type="match status" value="1"/>
</dbReference>
<comment type="caution">
    <text evidence="16">The sequence shown here is derived from an EMBL/GenBank/DDBJ whole genome shotgun (WGS) entry which is preliminary data.</text>
</comment>
<keyword evidence="6" id="KW-0808">Transferase</keyword>
<keyword evidence="4" id="KW-1003">Cell membrane</keyword>
<dbReference type="SUPFAM" id="SSF47384">
    <property type="entry name" value="Homodimeric domain of signal transducing histidine kinase"/>
    <property type="match status" value="1"/>
</dbReference>
<keyword evidence="10" id="KW-0067">ATP-binding</keyword>
<dbReference type="OrthoDB" id="9121563at2"/>
<evidence type="ECO:0000256" key="1">
    <source>
        <dbReference type="ARBA" id="ARBA00000085"/>
    </source>
</evidence>
<keyword evidence="8" id="KW-0547">Nucleotide-binding</keyword>
<organism evidence="16 17">
    <name type="scientific">Photobacterium sanctipauli</name>
    <dbReference type="NCBI Taxonomy" id="1342794"/>
    <lineage>
        <taxon>Bacteria</taxon>
        <taxon>Pseudomonadati</taxon>
        <taxon>Pseudomonadota</taxon>
        <taxon>Gammaproteobacteria</taxon>
        <taxon>Vibrionales</taxon>
        <taxon>Vibrionaceae</taxon>
        <taxon>Photobacterium</taxon>
    </lineage>
</organism>
<dbReference type="InterPro" id="IPR036097">
    <property type="entry name" value="HisK_dim/P_sf"/>
</dbReference>
<keyword evidence="12" id="KW-0902">Two-component regulatory system</keyword>
<dbReference type="InterPro" id="IPR036890">
    <property type="entry name" value="HATPase_C_sf"/>
</dbReference>
<evidence type="ECO:0000256" key="10">
    <source>
        <dbReference type="ARBA" id="ARBA00022840"/>
    </source>
</evidence>
<feature type="transmembrane region" description="Helical" evidence="14">
    <location>
        <begin position="147"/>
        <end position="165"/>
    </location>
</feature>
<dbReference type="EC" id="2.7.13.3" evidence="3"/>
<sequence>MQTRTSIKAVFLITAVVSCLLMSRVFFVLMFDYYKEGASTVTYDILSDAAEQNTIGDHDAYGLHFRRQWQDLPPVFLQAIGKAPGKLNQMTRLKAEHPMFVSPTKLYYVLLANNKLGEPIYVAKAVNWKDTGVSIGDFSLGIYGRSFLLSILFAALCSALLLYVLKSLVAPLESLKAWAQAMSSTHPQQKPADIQFRYKEFSDIADVLSESIEKQKHSIRKEEEFLQFASHELRSPLAVIRTSTDLLNKMAEKNRLENANQVVGRIDDAATTMTRLVETLLWLNRDTPQNVEVQAVQLDATIKHLAEELKYLLIDSNVVLRCHTSPYSAELAEIPCQIVLKNMISNAYQHASGGVIDVKQQGSRVTVSNEDQAGFSSNKGFGLGVKLIEKIANQYHWQVKVQQSTSRYRVTLDFSPESK</sequence>
<proteinExistence type="predicted"/>
<evidence type="ECO:0000256" key="12">
    <source>
        <dbReference type="ARBA" id="ARBA00023012"/>
    </source>
</evidence>
<feature type="transmembrane region" description="Helical" evidence="14">
    <location>
        <begin position="9"/>
        <end position="31"/>
    </location>
</feature>
<evidence type="ECO:0000256" key="5">
    <source>
        <dbReference type="ARBA" id="ARBA00022553"/>
    </source>
</evidence>
<evidence type="ECO:0000256" key="7">
    <source>
        <dbReference type="ARBA" id="ARBA00022692"/>
    </source>
</evidence>